<keyword evidence="1" id="KW-1133">Transmembrane helix</keyword>
<evidence type="ECO:0000313" key="3">
    <source>
        <dbReference type="Proteomes" id="UP000669133"/>
    </source>
</evidence>
<proteinExistence type="predicted"/>
<keyword evidence="3" id="KW-1185">Reference proteome</keyword>
<evidence type="ECO:0000313" key="2">
    <source>
        <dbReference type="EMBL" id="KAG5419739.1"/>
    </source>
</evidence>
<dbReference type="Proteomes" id="UP000669133">
    <property type="component" value="Unassembled WGS sequence"/>
</dbReference>
<accession>A0A8H7ZFR3</accession>
<dbReference type="OrthoDB" id="4020015at2759"/>
<protein>
    <submittedName>
        <fullName evidence="2">Uncharacterized protein</fullName>
    </submittedName>
</protein>
<sequence length="123" mass="14220">MALSTKELLERQENLKSSNYILYKLNSWYYLYYYSTPLPYSTLGEAIFFNGVILSLTILIVYSAVWVLPLKLLQSGESLYYYITGHSISFDVLQAINTILHLNGDNSTFVINHWSDLPKVIRI</sequence>
<organism evidence="2 3">
    <name type="scientific">Candida metapsilosis</name>
    <dbReference type="NCBI Taxonomy" id="273372"/>
    <lineage>
        <taxon>Eukaryota</taxon>
        <taxon>Fungi</taxon>
        <taxon>Dikarya</taxon>
        <taxon>Ascomycota</taxon>
        <taxon>Saccharomycotina</taxon>
        <taxon>Pichiomycetes</taxon>
        <taxon>Debaryomycetaceae</taxon>
        <taxon>Candida/Lodderomyces clade</taxon>
        <taxon>Candida</taxon>
    </lineage>
</organism>
<dbReference type="RefSeq" id="XP_067548855.1">
    <property type="nucleotide sequence ID" value="XM_067690384.1"/>
</dbReference>
<reference evidence="2 3" key="1">
    <citation type="submission" date="2020-12" db="EMBL/GenBank/DDBJ databases">
        <title>Effect of drift, selection, and recombination on the evolution of hybrid genomes in Candida yeast pathogens.</title>
        <authorList>
            <person name="Mixao V."/>
            <person name="Ksiezopolska E."/>
            <person name="Saus E."/>
            <person name="Boekhout T."/>
            <person name="Gacser A."/>
            <person name="Gabaldon T."/>
        </authorList>
    </citation>
    <scope>NUCLEOTIDE SEQUENCE [LARGE SCALE GENOMIC DNA]</scope>
    <source>
        <strain evidence="2 3">BP57</strain>
    </source>
</reference>
<name>A0A8H7ZFR3_9ASCO</name>
<keyword evidence="1" id="KW-0472">Membrane</keyword>
<evidence type="ECO:0000256" key="1">
    <source>
        <dbReference type="SAM" id="Phobius"/>
    </source>
</evidence>
<dbReference type="EMBL" id="JAEOAQ010000002">
    <property type="protein sequence ID" value="KAG5419739.1"/>
    <property type="molecule type" value="Genomic_DNA"/>
</dbReference>
<gene>
    <name evidence="2" type="ORF">I9W82_001619</name>
</gene>
<feature type="transmembrane region" description="Helical" evidence="1">
    <location>
        <begin position="47"/>
        <end position="68"/>
    </location>
</feature>
<keyword evidence="1" id="KW-0812">Transmembrane</keyword>
<dbReference type="AlphaFoldDB" id="A0A8H7ZFR3"/>
<dbReference type="GeneID" id="93650248"/>
<comment type="caution">
    <text evidence="2">The sequence shown here is derived from an EMBL/GenBank/DDBJ whole genome shotgun (WGS) entry which is preliminary data.</text>
</comment>